<dbReference type="RefSeq" id="WP_143069977.1">
    <property type="nucleotide sequence ID" value="NZ_FOMR01000007.1"/>
</dbReference>
<dbReference type="AlphaFoldDB" id="A0A1I1X721"/>
<keyword evidence="1" id="KW-0472">Membrane</keyword>
<feature type="transmembrane region" description="Helical" evidence="1">
    <location>
        <begin position="91"/>
        <end position="111"/>
    </location>
</feature>
<dbReference type="OrthoDB" id="10006834at2"/>
<organism evidence="2 3">
    <name type="scientific">Lentibacillus persicus</name>
    <dbReference type="NCBI Taxonomy" id="640948"/>
    <lineage>
        <taxon>Bacteria</taxon>
        <taxon>Bacillati</taxon>
        <taxon>Bacillota</taxon>
        <taxon>Bacilli</taxon>
        <taxon>Bacillales</taxon>
        <taxon>Bacillaceae</taxon>
        <taxon>Lentibacillus</taxon>
    </lineage>
</organism>
<evidence type="ECO:0000313" key="2">
    <source>
        <dbReference type="EMBL" id="SFE03011.1"/>
    </source>
</evidence>
<keyword evidence="1" id="KW-0812">Transmembrane</keyword>
<name>A0A1I1X721_9BACI</name>
<feature type="transmembrane region" description="Helical" evidence="1">
    <location>
        <begin position="49"/>
        <end position="79"/>
    </location>
</feature>
<keyword evidence="3" id="KW-1185">Reference proteome</keyword>
<proteinExistence type="predicted"/>
<evidence type="ECO:0008006" key="4">
    <source>
        <dbReference type="Google" id="ProtNLM"/>
    </source>
</evidence>
<feature type="transmembrane region" description="Helical" evidence="1">
    <location>
        <begin position="123"/>
        <end position="143"/>
    </location>
</feature>
<reference evidence="3" key="1">
    <citation type="submission" date="2016-10" db="EMBL/GenBank/DDBJ databases">
        <authorList>
            <person name="Varghese N."/>
            <person name="Submissions S."/>
        </authorList>
    </citation>
    <scope>NUCLEOTIDE SEQUENCE [LARGE SCALE GENOMIC DNA]</scope>
    <source>
        <strain evidence="3">DSM 22530</strain>
    </source>
</reference>
<dbReference type="STRING" id="640948.SAMN05216238_107126"/>
<gene>
    <name evidence="2" type="ORF">SAMN05216238_107126</name>
</gene>
<feature type="transmembrane region" description="Helical" evidence="1">
    <location>
        <begin position="12"/>
        <end position="29"/>
    </location>
</feature>
<protein>
    <recommendedName>
        <fullName evidence="4">Yip1 domain-containing protein</fullName>
    </recommendedName>
</protein>
<evidence type="ECO:0000313" key="3">
    <source>
        <dbReference type="Proteomes" id="UP000199474"/>
    </source>
</evidence>
<keyword evidence="1" id="KW-1133">Transmembrane helix</keyword>
<dbReference type="EMBL" id="FOMR01000007">
    <property type="protein sequence ID" value="SFE03011.1"/>
    <property type="molecule type" value="Genomic_DNA"/>
</dbReference>
<evidence type="ECO:0000256" key="1">
    <source>
        <dbReference type="SAM" id="Phobius"/>
    </source>
</evidence>
<feature type="transmembrane region" description="Helical" evidence="1">
    <location>
        <begin position="155"/>
        <end position="176"/>
    </location>
</feature>
<sequence length="177" mass="20361">MIVTRVKGRYIFISLVVLMILSTYINLTWAGNTLPEYSEFIVTHKTSLFIILVVFQLFTLLVVLLLEMLILFFIVRIALKKETYIRNFLKPVLIGTLVANVLNVTVAFFYLSSVQDVNSIYQLVLSSPVNYALKPLIICYLLFKQDLISKNILDWIIVGGIYVIVLYIPNFILITFL</sequence>
<accession>A0A1I1X721</accession>
<dbReference type="Proteomes" id="UP000199474">
    <property type="component" value="Unassembled WGS sequence"/>
</dbReference>